<proteinExistence type="predicted"/>
<dbReference type="InterPro" id="IPR025558">
    <property type="entry name" value="DUF4283"/>
</dbReference>
<dbReference type="AlphaFoldDB" id="A0AAV8SL27"/>
<sequence>MEFPNPSKSDTMISLLNVDSKAVAGSVAAPTGAASTEEVDNLLRSSKKVKGAAEGVTGLERDADVEMEAREELACKGSYKDTLTGSSQVNLDPATDFLDVVSDEESDPEELDETDCPTIHLSPTDKQRIRRFWANTLIVKVLGRRIGYQFLVASLKRQWKLQCDVVLVDMGNDFYLAKFHSLDDYRLVLEDSPWMVADHLSSGVRRDARFHHARFHQWVNDCHLIDLGFSGQQNCIEALRDDNGQWIFEAEDLHDSSNLYIMRRFLTVHPDIWNAMSMEVTEAEITHALFHIGAHKAPGPDGFHTHFFQSQWGLVKPNVIRLVQRVFHDPSLLTGINDTFISLIPKCDFPEQWGLVKPNVVPSQCTLSSWGLVKPNVIRLVQRVFHDPSLLTGINDMFISLIPKCDFPEQVSQFRPIGLCNDPQKLCNQDFRAKYNIDQRFHHGMPTTSAASPL</sequence>
<protein>
    <recommendedName>
        <fullName evidence="1">DUF4283 domain-containing protein</fullName>
    </recommendedName>
</protein>
<organism evidence="2 3">
    <name type="scientific">Erythroxylum novogranatense</name>
    <dbReference type="NCBI Taxonomy" id="1862640"/>
    <lineage>
        <taxon>Eukaryota</taxon>
        <taxon>Viridiplantae</taxon>
        <taxon>Streptophyta</taxon>
        <taxon>Embryophyta</taxon>
        <taxon>Tracheophyta</taxon>
        <taxon>Spermatophyta</taxon>
        <taxon>Magnoliopsida</taxon>
        <taxon>eudicotyledons</taxon>
        <taxon>Gunneridae</taxon>
        <taxon>Pentapetalae</taxon>
        <taxon>rosids</taxon>
        <taxon>fabids</taxon>
        <taxon>Malpighiales</taxon>
        <taxon>Erythroxylaceae</taxon>
        <taxon>Erythroxylum</taxon>
    </lineage>
</organism>
<comment type="caution">
    <text evidence="2">The sequence shown here is derived from an EMBL/GenBank/DDBJ whole genome shotgun (WGS) entry which is preliminary data.</text>
</comment>
<evidence type="ECO:0000313" key="2">
    <source>
        <dbReference type="EMBL" id="KAJ8752957.1"/>
    </source>
</evidence>
<evidence type="ECO:0000313" key="3">
    <source>
        <dbReference type="Proteomes" id="UP001159364"/>
    </source>
</evidence>
<dbReference type="EMBL" id="JAIWQS010000010">
    <property type="protein sequence ID" value="KAJ8752957.1"/>
    <property type="molecule type" value="Genomic_DNA"/>
</dbReference>
<dbReference type="Proteomes" id="UP001159364">
    <property type="component" value="Linkage Group LG10"/>
</dbReference>
<keyword evidence="3" id="KW-1185">Reference proteome</keyword>
<accession>A0AAV8SL27</accession>
<feature type="domain" description="DUF4283" evidence="1">
    <location>
        <begin position="133"/>
        <end position="199"/>
    </location>
</feature>
<reference evidence="2 3" key="1">
    <citation type="submission" date="2021-09" db="EMBL/GenBank/DDBJ databases">
        <title>Genomic insights and catalytic innovation underlie evolution of tropane alkaloids biosynthesis.</title>
        <authorList>
            <person name="Wang Y.-J."/>
            <person name="Tian T."/>
            <person name="Huang J.-P."/>
            <person name="Huang S.-X."/>
        </authorList>
    </citation>
    <scope>NUCLEOTIDE SEQUENCE [LARGE SCALE GENOMIC DNA]</scope>
    <source>
        <strain evidence="2">KIB-2018</strain>
        <tissue evidence="2">Leaf</tissue>
    </source>
</reference>
<name>A0AAV8SL27_9ROSI</name>
<evidence type="ECO:0000259" key="1">
    <source>
        <dbReference type="Pfam" id="PF14111"/>
    </source>
</evidence>
<dbReference type="Pfam" id="PF14111">
    <property type="entry name" value="DUF4283"/>
    <property type="match status" value="1"/>
</dbReference>
<gene>
    <name evidence="2" type="ORF">K2173_008692</name>
</gene>